<dbReference type="Pfam" id="PF22725">
    <property type="entry name" value="GFO_IDH_MocA_C3"/>
    <property type="match status" value="1"/>
</dbReference>
<dbReference type="InterPro" id="IPR055170">
    <property type="entry name" value="GFO_IDH_MocA-like_dom"/>
</dbReference>
<accession>A0AAF0JF46</accession>
<name>A0AAF0JF46_9BASI</name>
<dbReference type="SUPFAM" id="SSF51735">
    <property type="entry name" value="NAD(P)-binding Rossmann-fold domains"/>
    <property type="match status" value="1"/>
</dbReference>
<dbReference type="AlphaFoldDB" id="A0AAF0JF46"/>
<dbReference type="GO" id="GO:0000166">
    <property type="term" value="F:nucleotide binding"/>
    <property type="evidence" value="ECO:0007669"/>
    <property type="project" value="InterPro"/>
</dbReference>
<dbReference type="PANTHER" id="PTHR43708">
    <property type="entry name" value="CONSERVED EXPRESSED OXIDOREDUCTASE (EUROFUNG)"/>
    <property type="match status" value="1"/>
</dbReference>
<sequence length="417" mass="46048">MFPIQVALLGYGNSAKTFHLPFLHSLPEYFQLKVILQRPRSADSNKPDAAKDYPSVEVVPDIDDTLKALPSGSLVIVTTSNASHVPFARKALEANMHVLVEKPLAVNEEQVNELEQLARSVGRVCTVYQNRRFDGDYLTLKKLLTTQDPAQNAVLGLPTLIESRFDRFRPIAKGGWREEVSPEQEGGGMLWDLGAHLIDQVVALYGAPETIFGTLQNQRGQGPDSVEDDWMAILTYPARQPPVNGSFAKDSRLGGLRVVLGTTCLSTHIDGEQPRFRVEGTLGSFVKKGTDPQEAQLKLGWTPKSHPDAFGSYDETQPESVRLARLTTTQLSQDASASSPPELAVANIPTLPGRYEEIYKNLAMTIDAANSSTSKQDANQAIDQQLYVTLNQVSISTRIIRLIRQSAKEERVLRYKP</sequence>
<dbReference type="GO" id="GO:0016491">
    <property type="term" value="F:oxidoreductase activity"/>
    <property type="evidence" value="ECO:0007669"/>
    <property type="project" value="UniProtKB-KW"/>
</dbReference>
<keyword evidence="6" id="KW-1185">Reference proteome</keyword>
<evidence type="ECO:0000256" key="2">
    <source>
        <dbReference type="ARBA" id="ARBA00023002"/>
    </source>
</evidence>
<feature type="domain" description="Gfo/Idh/MocA-like oxidoreductase N-terminal" evidence="3">
    <location>
        <begin position="4"/>
        <end position="128"/>
    </location>
</feature>
<proteinExistence type="inferred from homology"/>
<dbReference type="Proteomes" id="UP001214628">
    <property type="component" value="Chromosome 3"/>
</dbReference>
<evidence type="ECO:0000256" key="1">
    <source>
        <dbReference type="ARBA" id="ARBA00010928"/>
    </source>
</evidence>
<evidence type="ECO:0008006" key="7">
    <source>
        <dbReference type="Google" id="ProtNLM"/>
    </source>
</evidence>
<comment type="similarity">
    <text evidence="1">Belongs to the Gfo/Idh/MocA family.</text>
</comment>
<dbReference type="EMBL" id="CP118377">
    <property type="protein sequence ID" value="WFD44024.1"/>
    <property type="molecule type" value="Genomic_DNA"/>
</dbReference>
<keyword evidence="2" id="KW-0560">Oxidoreductase</keyword>
<feature type="domain" description="GFO/IDH/MocA-like oxidoreductase" evidence="4">
    <location>
        <begin position="152"/>
        <end position="285"/>
    </location>
</feature>
<dbReference type="PANTHER" id="PTHR43708:SF5">
    <property type="entry name" value="CONSERVED EXPRESSED OXIDOREDUCTASE (EUROFUNG)-RELATED"/>
    <property type="match status" value="1"/>
</dbReference>
<dbReference type="InterPro" id="IPR051317">
    <property type="entry name" value="Gfo/Idh/MocA_oxidoreduct"/>
</dbReference>
<dbReference type="SUPFAM" id="SSF55347">
    <property type="entry name" value="Glyceraldehyde-3-phosphate dehydrogenase-like, C-terminal domain"/>
    <property type="match status" value="1"/>
</dbReference>
<gene>
    <name evidence="5" type="ORF">MPSI1_002689</name>
</gene>
<dbReference type="InterPro" id="IPR000683">
    <property type="entry name" value="Gfo/Idh/MocA-like_OxRdtase_N"/>
</dbReference>
<dbReference type="Pfam" id="PF01408">
    <property type="entry name" value="GFO_IDH_MocA"/>
    <property type="match status" value="1"/>
</dbReference>
<evidence type="ECO:0000313" key="6">
    <source>
        <dbReference type="Proteomes" id="UP001214628"/>
    </source>
</evidence>
<protein>
    <recommendedName>
        <fullName evidence="7">Oxidoreductase</fullName>
    </recommendedName>
</protein>
<evidence type="ECO:0000259" key="4">
    <source>
        <dbReference type="Pfam" id="PF22725"/>
    </source>
</evidence>
<evidence type="ECO:0000259" key="3">
    <source>
        <dbReference type="Pfam" id="PF01408"/>
    </source>
</evidence>
<dbReference type="Gene3D" id="3.40.50.720">
    <property type="entry name" value="NAD(P)-binding Rossmann-like Domain"/>
    <property type="match status" value="1"/>
</dbReference>
<dbReference type="InterPro" id="IPR036291">
    <property type="entry name" value="NAD(P)-bd_dom_sf"/>
</dbReference>
<evidence type="ECO:0000313" key="5">
    <source>
        <dbReference type="EMBL" id="WFD44024.1"/>
    </source>
</evidence>
<dbReference type="Gene3D" id="3.30.360.10">
    <property type="entry name" value="Dihydrodipicolinate Reductase, domain 2"/>
    <property type="match status" value="1"/>
</dbReference>
<reference evidence="5" key="1">
    <citation type="submission" date="2023-02" db="EMBL/GenBank/DDBJ databases">
        <title>Mating type loci evolution in Malassezia.</title>
        <authorList>
            <person name="Coelho M.A."/>
        </authorList>
    </citation>
    <scope>NUCLEOTIDE SEQUENCE</scope>
    <source>
        <strain evidence="5">CBS 14136</strain>
    </source>
</reference>
<organism evidence="5 6">
    <name type="scientific">Malassezia psittaci</name>
    <dbReference type="NCBI Taxonomy" id="1821823"/>
    <lineage>
        <taxon>Eukaryota</taxon>
        <taxon>Fungi</taxon>
        <taxon>Dikarya</taxon>
        <taxon>Basidiomycota</taxon>
        <taxon>Ustilaginomycotina</taxon>
        <taxon>Malasseziomycetes</taxon>
        <taxon>Malasseziales</taxon>
        <taxon>Malasseziaceae</taxon>
        <taxon>Malassezia</taxon>
    </lineage>
</organism>